<dbReference type="OrthoDB" id="429495at2759"/>
<gene>
    <name evidence="2" type="primary">Trank1</name>
    <name evidence="2" type="ORF">SPIL2461_LOCUS12463</name>
</gene>
<reference evidence="2" key="1">
    <citation type="submission" date="2021-02" db="EMBL/GenBank/DDBJ databases">
        <authorList>
            <person name="Dougan E. K."/>
            <person name="Rhodes N."/>
            <person name="Thang M."/>
            <person name="Chan C."/>
        </authorList>
    </citation>
    <scope>NUCLEOTIDE SEQUENCE</scope>
</reference>
<dbReference type="PANTHER" id="PTHR21529">
    <property type="entry name" value="MAMMARY TURMOR VIRUS RECEPTOR HOMOLOG 1, 2 MTVR1, 2"/>
    <property type="match status" value="1"/>
</dbReference>
<dbReference type="Gene3D" id="3.40.50.300">
    <property type="entry name" value="P-loop containing nucleotide triphosphate hydrolases"/>
    <property type="match status" value="1"/>
</dbReference>
<feature type="coiled-coil region" evidence="1">
    <location>
        <begin position="32"/>
        <end position="66"/>
    </location>
</feature>
<keyword evidence="3" id="KW-1185">Reference proteome</keyword>
<accession>A0A812SM64</accession>
<sequence>MHQELDRKRRANKLISDALARRGVQARNIETKTSLRDDLGDASRQLASAETKVREARECLLELQKRFLVMSLRFNYRCKAGIAATASSVSQLLLERFPRAADFIQEETTTPGSKPLFVRLPSNSLLSLYLLGKGDSQLPAVDPTCTALLVRNDRARNDLRKRIQGLILTPAEAKGLEFDLVILVNLFSSGSDEIWDLADDESSSTQLARADANQEDLASADKARLWRIALAIPEFKTLYVAISRARSGCVFLETESSSTSRQSMLQRHT</sequence>
<organism evidence="2 3">
    <name type="scientific">Symbiodinium pilosum</name>
    <name type="common">Dinoflagellate</name>
    <dbReference type="NCBI Taxonomy" id="2952"/>
    <lineage>
        <taxon>Eukaryota</taxon>
        <taxon>Sar</taxon>
        <taxon>Alveolata</taxon>
        <taxon>Dinophyceae</taxon>
        <taxon>Suessiales</taxon>
        <taxon>Symbiodiniaceae</taxon>
        <taxon>Symbiodinium</taxon>
    </lineage>
</organism>
<protein>
    <submittedName>
        <fullName evidence="2">Trank1 protein</fullName>
    </submittedName>
</protein>
<dbReference type="InterPro" id="IPR039904">
    <property type="entry name" value="TRANK1"/>
</dbReference>
<dbReference type="InterPro" id="IPR027417">
    <property type="entry name" value="P-loop_NTPase"/>
</dbReference>
<name>A0A812SM64_SYMPI</name>
<dbReference type="SUPFAM" id="SSF52540">
    <property type="entry name" value="P-loop containing nucleoside triphosphate hydrolases"/>
    <property type="match status" value="1"/>
</dbReference>
<dbReference type="AlphaFoldDB" id="A0A812SM64"/>
<dbReference type="EMBL" id="CAJNIZ010025714">
    <property type="protein sequence ID" value="CAE7486039.1"/>
    <property type="molecule type" value="Genomic_DNA"/>
</dbReference>
<dbReference type="PANTHER" id="PTHR21529:SF4">
    <property type="entry name" value="TPR AND ANKYRIN REPEAT-CONTAINING PROTEIN 1"/>
    <property type="match status" value="1"/>
</dbReference>
<evidence type="ECO:0000313" key="2">
    <source>
        <dbReference type="EMBL" id="CAE7486039.1"/>
    </source>
</evidence>
<proteinExistence type="predicted"/>
<evidence type="ECO:0000256" key="1">
    <source>
        <dbReference type="SAM" id="Coils"/>
    </source>
</evidence>
<evidence type="ECO:0000313" key="3">
    <source>
        <dbReference type="Proteomes" id="UP000649617"/>
    </source>
</evidence>
<dbReference type="Proteomes" id="UP000649617">
    <property type="component" value="Unassembled WGS sequence"/>
</dbReference>
<comment type="caution">
    <text evidence="2">The sequence shown here is derived from an EMBL/GenBank/DDBJ whole genome shotgun (WGS) entry which is preliminary data.</text>
</comment>
<keyword evidence="1" id="KW-0175">Coiled coil</keyword>